<gene>
    <name evidence="2" type="ORF">FOZ74_09015</name>
</gene>
<reference evidence="2 3" key="1">
    <citation type="submission" date="2019-07" db="EMBL/GenBank/DDBJ databases">
        <title>Complete genome sequence of Comamonas sp. NLF 7-7 isolated from livestock.</title>
        <authorList>
            <person name="Kim D.H."/>
            <person name="Kim J.G."/>
        </authorList>
    </citation>
    <scope>NUCLEOTIDE SEQUENCE [LARGE SCALE GENOMIC DNA]</scope>
    <source>
        <strain evidence="2 3">NLF 7-7</strain>
    </source>
</reference>
<keyword evidence="3" id="KW-1185">Reference proteome</keyword>
<dbReference type="Proteomes" id="UP000321199">
    <property type="component" value="Chromosome"/>
</dbReference>
<evidence type="ECO:0000256" key="1">
    <source>
        <dbReference type="SAM" id="MobiDB-lite"/>
    </source>
</evidence>
<dbReference type="KEGG" id="cof:FOZ74_09015"/>
<evidence type="ECO:0000313" key="3">
    <source>
        <dbReference type="Proteomes" id="UP000321199"/>
    </source>
</evidence>
<organism evidence="2 3">
    <name type="scientific">Comamonas flocculans</name>
    <dbReference type="NCBI Taxonomy" id="2597701"/>
    <lineage>
        <taxon>Bacteria</taxon>
        <taxon>Pseudomonadati</taxon>
        <taxon>Pseudomonadota</taxon>
        <taxon>Betaproteobacteria</taxon>
        <taxon>Burkholderiales</taxon>
        <taxon>Comamonadaceae</taxon>
        <taxon>Comamonas</taxon>
    </lineage>
</organism>
<protein>
    <submittedName>
        <fullName evidence="2">Uncharacterized protein</fullName>
    </submittedName>
</protein>
<feature type="compositionally biased region" description="Low complexity" evidence="1">
    <location>
        <begin position="50"/>
        <end position="67"/>
    </location>
</feature>
<dbReference type="OrthoDB" id="8655910at2"/>
<evidence type="ECO:0000313" key="2">
    <source>
        <dbReference type="EMBL" id="QEA13160.1"/>
    </source>
</evidence>
<dbReference type="EMBL" id="CP042344">
    <property type="protein sequence ID" value="QEA13160.1"/>
    <property type="molecule type" value="Genomic_DNA"/>
</dbReference>
<feature type="region of interest" description="Disordered" evidence="1">
    <location>
        <begin position="1"/>
        <end position="73"/>
    </location>
</feature>
<dbReference type="AlphaFoldDB" id="A0A5B8RUK1"/>
<sequence length="202" mass="21237">MTGSDRGIHLDIGLPPRSDPRHTAGDSGLAKPGKGGRDEQQLQQDAGRMQSLLQQAPAASAAPAPQAERPFDLFGQGMSGVAAVTGPAAPAPGTGALAGLDERLSQMARRLLVGEGRHGGQAVQMQLADDDLPGVVLEVFEDEGALIAQFTCSQEDPRERLARNAPWLAEQLAERLQRATLVRVLADDPEDPCPVEARAGRA</sequence>
<dbReference type="RefSeq" id="WP_146912752.1">
    <property type="nucleotide sequence ID" value="NZ_CP042344.1"/>
</dbReference>
<name>A0A5B8RUK1_9BURK</name>
<proteinExistence type="predicted"/>
<accession>A0A5B8RUK1</accession>